<evidence type="ECO:0000313" key="6">
    <source>
        <dbReference type="Proteomes" id="UP000092871"/>
    </source>
</evidence>
<dbReference type="AlphaFoldDB" id="A0A1C3JQN3"/>
<gene>
    <name evidence="3" type="ORF">MGA5115_01546</name>
    <name evidence="4" type="ORF">MGA5116_00200</name>
</gene>
<evidence type="ECO:0000259" key="2">
    <source>
        <dbReference type="Pfam" id="PF07786"/>
    </source>
</evidence>
<dbReference type="Proteomes" id="UP000092871">
    <property type="component" value="Unassembled WGS sequence"/>
</dbReference>
<dbReference type="OrthoDB" id="9807591at2"/>
<feature type="transmembrane region" description="Helical" evidence="1">
    <location>
        <begin position="174"/>
        <end position="192"/>
    </location>
</feature>
<dbReference type="InterPro" id="IPR012429">
    <property type="entry name" value="HGSNAT_cat"/>
</dbReference>
<keyword evidence="1" id="KW-1133">Transmembrane helix</keyword>
<protein>
    <recommendedName>
        <fullName evidence="2">Heparan-alpha-glucosaminide N-acetyltransferase catalytic domain-containing protein</fullName>
    </recommendedName>
</protein>
<feature type="transmembrane region" description="Helical" evidence="1">
    <location>
        <begin position="213"/>
        <end position="235"/>
    </location>
</feature>
<dbReference type="Pfam" id="PF07786">
    <property type="entry name" value="HGSNAT_cat"/>
    <property type="match status" value="1"/>
</dbReference>
<name>A0A1C3JQN3_9GAMM</name>
<proteinExistence type="predicted"/>
<organism evidence="3 6">
    <name type="scientific">Marinomonas gallaica</name>
    <dbReference type="NCBI Taxonomy" id="1806667"/>
    <lineage>
        <taxon>Bacteria</taxon>
        <taxon>Pseudomonadati</taxon>
        <taxon>Pseudomonadota</taxon>
        <taxon>Gammaproteobacteria</taxon>
        <taxon>Oceanospirillales</taxon>
        <taxon>Oceanospirillaceae</taxon>
        <taxon>Marinomonas</taxon>
    </lineage>
</organism>
<dbReference type="EMBL" id="FLRA01000011">
    <property type="protein sequence ID" value="SBT17435.1"/>
    <property type="molecule type" value="Genomic_DNA"/>
</dbReference>
<evidence type="ECO:0000313" key="5">
    <source>
        <dbReference type="Proteomes" id="UP000092840"/>
    </source>
</evidence>
<reference evidence="4 5" key="1">
    <citation type="submission" date="2016-06" db="EMBL/GenBank/DDBJ databases">
        <authorList>
            <person name="Rodrigo-Torres L."/>
            <person name="Arahal D.R."/>
        </authorList>
    </citation>
    <scope>NUCLEOTIDE SEQUENCE [LARGE SCALE GENOMIC DNA]</scope>
    <source>
        <strain evidence="4 5">CECT 5116</strain>
    </source>
</reference>
<feature type="transmembrane region" description="Helical" evidence="1">
    <location>
        <begin position="135"/>
        <end position="154"/>
    </location>
</feature>
<evidence type="ECO:0000313" key="4">
    <source>
        <dbReference type="EMBL" id="SBT19627.1"/>
    </source>
</evidence>
<feature type="transmembrane region" description="Helical" evidence="1">
    <location>
        <begin position="84"/>
        <end position="101"/>
    </location>
</feature>
<dbReference type="EMBL" id="FLRB01000002">
    <property type="protein sequence ID" value="SBT19627.1"/>
    <property type="molecule type" value="Genomic_DNA"/>
</dbReference>
<feature type="transmembrane region" description="Helical" evidence="1">
    <location>
        <begin position="20"/>
        <end position="42"/>
    </location>
</feature>
<dbReference type="Proteomes" id="UP000092840">
    <property type="component" value="Unassembled WGS sequence"/>
</dbReference>
<dbReference type="RefSeq" id="WP_067034384.1">
    <property type="nucleotide sequence ID" value="NZ_FLRA01000011.1"/>
</dbReference>
<feature type="transmembrane region" description="Helical" evidence="1">
    <location>
        <begin position="48"/>
        <end position="72"/>
    </location>
</feature>
<accession>A0A1C3JQN3</accession>
<keyword evidence="1" id="KW-0472">Membrane</keyword>
<keyword evidence="5" id="KW-1185">Reference proteome</keyword>
<reference evidence="3 6" key="2">
    <citation type="submission" date="2016-06" db="EMBL/GenBank/DDBJ databases">
        <authorList>
            <person name="Kjaerup R.B."/>
            <person name="Dalgaard T.S."/>
            <person name="Juul-Madsen H.R."/>
        </authorList>
    </citation>
    <scope>NUCLEOTIDE SEQUENCE [LARGE SCALE GENOMIC DNA]</scope>
    <source>
        <strain evidence="3 6">CECT 5115</strain>
    </source>
</reference>
<evidence type="ECO:0000313" key="3">
    <source>
        <dbReference type="EMBL" id="SBT17435.1"/>
    </source>
</evidence>
<sequence length="236" mass="26788">MLVSNLPVIRYNLLDNYRGLAVILMVIFHLCWNLKDFGFVHFDAYSDFWVNFRALIVFMFASAVGWSSYLAVLNHQPIARFLKNQCKVAFAASLITVATYLALPDQWVFFGILHFIFLAGFIVRPLSAHPCTSCLLGLSLIATSFLFNISSISTHKWFIQAFSVPSTTLDFVNPILWLGVVLIGPIFGYMNLHKMHIPQSQLTKLFSFLGKHALLAYLSHQLILYPLVMAAYFIVN</sequence>
<feature type="transmembrane region" description="Helical" evidence="1">
    <location>
        <begin position="107"/>
        <end position="123"/>
    </location>
</feature>
<keyword evidence="1" id="KW-0812">Transmembrane</keyword>
<feature type="domain" description="Heparan-alpha-glucosaminide N-acetyltransferase catalytic" evidence="2">
    <location>
        <begin position="10"/>
        <end position="221"/>
    </location>
</feature>
<evidence type="ECO:0000256" key="1">
    <source>
        <dbReference type="SAM" id="Phobius"/>
    </source>
</evidence>